<dbReference type="Proteomes" id="UP000054166">
    <property type="component" value="Unassembled WGS sequence"/>
</dbReference>
<name>A0A0C3CJK3_PILCF</name>
<protein>
    <recommendedName>
        <fullName evidence="4">ATPase inhibitor, mitochondrial</fullName>
    </recommendedName>
</protein>
<keyword evidence="7" id="KW-1185">Reference proteome</keyword>
<dbReference type="InParanoid" id="A0A0C3CJK3"/>
<keyword evidence="3" id="KW-0496">Mitochondrion</keyword>
<evidence type="ECO:0000256" key="1">
    <source>
        <dbReference type="ARBA" id="ARBA00004173"/>
    </source>
</evidence>
<comment type="function">
    <text evidence="4">Inhibits the enzyme activity of ATPase.</text>
</comment>
<feature type="region of interest" description="Disordered" evidence="5">
    <location>
        <begin position="21"/>
        <end position="50"/>
    </location>
</feature>
<evidence type="ECO:0000256" key="5">
    <source>
        <dbReference type="SAM" id="MobiDB-lite"/>
    </source>
</evidence>
<dbReference type="GO" id="GO:0005739">
    <property type="term" value="C:mitochondrion"/>
    <property type="evidence" value="ECO:0007669"/>
    <property type="project" value="UniProtKB-SubCell"/>
</dbReference>
<dbReference type="AlphaFoldDB" id="A0A0C3CJK3"/>
<feature type="compositionally biased region" description="Polar residues" evidence="5">
    <location>
        <begin position="21"/>
        <end position="34"/>
    </location>
</feature>
<evidence type="ECO:0000313" key="6">
    <source>
        <dbReference type="EMBL" id="KIM89922.1"/>
    </source>
</evidence>
<proteinExistence type="inferred from homology"/>
<dbReference type="Gene3D" id="1.20.5.500">
    <property type="entry name" value="Single helix bin"/>
    <property type="match status" value="1"/>
</dbReference>
<organism evidence="6 7">
    <name type="scientific">Piloderma croceum (strain F 1598)</name>
    <dbReference type="NCBI Taxonomy" id="765440"/>
    <lineage>
        <taxon>Eukaryota</taxon>
        <taxon>Fungi</taxon>
        <taxon>Dikarya</taxon>
        <taxon>Basidiomycota</taxon>
        <taxon>Agaricomycotina</taxon>
        <taxon>Agaricomycetes</taxon>
        <taxon>Agaricomycetidae</taxon>
        <taxon>Atheliales</taxon>
        <taxon>Atheliaceae</taxon>
        <taxon>Piloderma</taxon>
    </lineage>
</organism>
<dbReference type="GO" id="GO:0042030">
    <property type="term" value="F:ATPase inhibitor activity"/>
    <property type="evidence" value="ECO:0007669"/>
    <property type="project" value="InterPro"/>
</dbReference>
<comment type="similarity">
    <text evidence="2 4">Belongs to the ATPase inhibitor family.</text>
</comment>
<dbReference type="HOGENOM" id="CLU_145563_3_0_1"/>
<evidence type="ECO:0000256" key="4">
    <source>
        <dbReference type="RuleBase" id="RU368087"/>
    </source>
</evidence>
<dbReference type="Pfam" id="PF04568">
    <property type="entry name" value="IATP"/>
    <property type="match status" value="1"/>
</dbReference>
<gene>
    <name evidence="6" type="ORF">PILCRDRAFT_812705</name>
</gene>
<sequence length="89" mass="10070">MLAARITAARRLPTMLVAARQMSTNTRPEGSVASSKGFGGREKAQEDEYARRHEVELLKKLRKDIQTKKDELATLEILEKKQAEESKTK</sequence>
<dbReference type="OrthoDB" id="5532350at2759"/>
<comment type="subcellular location">
    <subcellularLocation>
        <location evidence="1">Mitochondrion</location>
    </subcellularLocation>
</comment>
<dbReference type="InterPro" id="IPR007648">
    <property type="entry name" value="ATPase_inhibitor_mt"/>
</dbReference>
<evidence type="ECO:0000313" key="7">
    <source>
        <dbReference type="Proteomes" id="UP000054166"/>
    </source>
</evidence>
<accession>A0A0C3CJK3</accession>
<dbReference type="EMBL" id="KN832974">
    <property type="protein sequence ID" value="KIM89922.1"/>
    <property type="molecule type" value="Genomic_DNA"/>
</dbReference>
<reference evidence="7" key="2">
    <citation type="submission" date="2015-01" db="EMBL/GenBank/DDBJ databases">
        <title>Evolutionary Origins and Diversification of the Mycorrhizal Mutualists.</title>
        <authorList>
            <consortium name="DOE Joint Genome Institute"/>
            <consortium name="Mycorrhizal Genomics Consortium"/>
            <person name="Kohler A."/>
            <person name="Kuo A."/>
            <person name="Nagy L.G."/>
            <person name="Floudas D."/>
            <person name="Copeland A."/>
            <person name="Barry K.W."/>
            <person name="Cichocki N."/>
            <person name="Veneault-Fourrey C."/>
            <person name="LaButti K."/>
            <person name="Lindquist E.A."/>
            <person name="Lipzen A."/>
            <person name="Lundell T."/>
            <person name="Morin E."/>
            <person name="Murat C."/>
            <person name="Riley R."/>
            <person name="Ohm R."/>
            <person name="Sun H."/>
            <person name="Tunlid A."/>
            <person name="Henrissat B."/>
            <person name="Grigoriev I.V."/>
            <person name="Hibbett D.S."/>
            <person name="Martin F."/>
        </authorList>
    </citation>
    <scope>NUCLEOTIDE SEQUENCE [LARGE SCALE GENOMIC DNA]</scope>
    <source>
        <strain evidence="7">F 1598</strain>
    </source>
</reference>
<feature type="compositionally biased region" description="Basic and acidic residues" evidence="5">
    <location>
        <begin position="39"/>
        <end position="50"/>
    </location>
</feature>
<reference evidence="6 7" key="1">
    <citation type="submission" date="2014-04" db="EMBL/GenBank/DDBJ databases">
        <authorList>
            <consortium name="DOE Joint Genome Institute"/>
            <person name="Kuo A."/>
            <person name="Tarkka M."/>
            <person name="Buscot F."/>
            <person name="Kohler A."/>
            <person name="Nagy L.G."/>
            <person name="Floudas D."/>
            <person name="Copeland A."/>
            <person name="Barry K.W."/>
            <person name="Cichocki N."/>
            <person name="Veneault-Fourrey C."/>
            <person name="LaButti K."/>
            <person name="Lindquist E.A."/>
            <person name="Lipzen A."/>
            <person name="Lundell T."/>
            <person name="Morin E."/>
            <person name="Murat C."/>
            <person name="Sun H."/>
            <person name="Tunlid A."/>
            <person name="Henrissat B."/>
            <person name="Grigoriev I.V."/>
            <person name="Hibbett D.S."/>
            <person name="Martin F."/>
            <person name="Nordberg H.P."/>
            <person name="Cantor M.N."/>
            <person name="Hua S.X."/>
        </authorList>
    </citation>
    <scope>NUCLEOTIDE SEQUENCE [LARGE SCALE GENOMIC DNA]</scope>
    <source>
        <strain evidence="6 7">F 1598</strain>
    </source>
</reference>
<evidence type="ECO:0000256" key="2">
    <source>
        <dbReference type="ARBA" id="ARBA00010901"/>
    </source>
</evidence>
<evidence type="ECO:0000256" key="3">
    <source>
        <dbReference type="ARBA" id="ARBA00023128"/>
    </source>
</evidence>
<dbReference type="STRING" id="765440.A0A0C3CJK3"/>